<gene>
    <name evidence="2" type="ORF">OL233_06765</name>
</gene>
<dbReference type="EMBL" id="JAPDSH010000004">
    <property type="protein sequence ID" value="MDF0479992.1"/>
    <property type="molecule type" value="Genomic_DNA"/>
</dbReference>
<dbReference type="Proteomes" id="UP001147148">
    <property type="component" value="Unassembled WGS sequence"/>
</dbReference>
<protein>
    <submittedName>
        <fullName evidence="2">Uncharacterized protein</fullName>
    </submittedName>
</protein>
<proteinExistence type="predicted"/>
<comment type="caution">
    <text evidence="2">The sequence shown here is derived from an EMBL/GenBank/DDBJ whole genome shotgun (WGS) entry which is preliminary data.</text>
</comment>
<accession>A0ABT5X1X5</accession>
<feature type="chain" id="PRO_5045604400" evidence="1">
    <location>
        <begin position="20"/>
        <end position="224"/>
    </location>
</feature>
<sequence length="224" mass="25059">MKKIVVVALLVLLSSVAFFSVSTHFNDKKEANTKEKDSALTVTYYDLEAIASPTLVQVMKNSATQETAELTKNLASFDSSAHKDEIYYVAPDTLIDHSSFLKSPNKKNSVDIDRGNGVTENSITDFDVNFDAKTEGKYYYYVPLFVETSKKNQLTSFDIVNHQVNTTYHADPSLSEERSVQGAYTEYLVGFEIPYDEVKDHLLDITLQLTIGNDLLTQSVKSKA</sequence>
<evidence type="ECO:0000313" key="3">
    <source>
        <dbReference type="Proteomes" id="UP001147148"/>
    </source>
</evidence>
<dbReference type="RefSeq" id="WP_275471578.1">
    <property type="nucleotide sequence ID" value="NZ_JAPDSH010000004.1"/>
</dbReference>
<reference evidence="2" key="1">
    <citation type="submission" date="2022-10" db="EMBL/GenBank/DDBJ databases">
        <title>Vagococcus sp. isolated from poultry meat.</title>
        <authorList>
            <person name="Johansson P."/>
            <person name="Bjorkroth J."/>
        </authorList>
    </citation>
    <scope>NUCLEOTIDE SEQUENCE</scope>
    <source>
        <strain evidence="2">PNs007</strain>
    </source>
</reference>
<organism evidence="2 3">
    <name type="scientific">Vagococcus proximus</name>
    <dbReference type="NCBI Taxonomy" id="2991417"/>
    <lineage>
        <taxon>Bacteria</taxon>
        <taxon>Bacillati</taxon>
        <taxon>Bacillota</taxon>
        <taxon>Bacilli</taxon>
        <taxon>Lactobacillales</taxon>
        <taxon>Enterococcaceae</taxon>
        <taxon>Vagococcus</taxon>
    </lineage>
</organism>
<name>A0ABT5X1X5_9ENTE</name>
<keyword evidence="1" id="KW-0732">Signal</keyword>
<evidence type="ECO:0000256" key="1">
    <source>
        <dbReference type="SAM" id="SignalP"/>
    </source>
</evidence>
<feature type="signal peptide" evidence="1">
    <location>
        <begin position="1"/>
        <end position="19"/>
    </location>
</feature>
<keyword evidence="3" id="KW-1185">Reference proteome</keyword>
<evidence type="ECO:0000313" key="2">
    <source>
        <dbReference type="EMBL" id="MDF0479992.1"/>
    </source>
</evidence>